<dbReference type="NCBIfam" id="TIGR01515">
    <property type="entry name" value="branching_enzym"/>
    <property type="match status" value="1"/>
</dbReference>
<dbReference type="Gene3D" id="2.60.40.10">
    <property type="entry name" value="Immunoglobulins"/>
    <property type="match status" value="1"/>
</dbReference>
<evidence type="ECO:0000256" key="6">
    <source>
        <dbReference type="ARBA" id="ARBA00022676"/>
    </source>
</evidence>
<dbReference type="SUPFAM" id="SSF81296">
    <property type="entry name" value="E set domains"/>
    <property type="match status" value="1"/>
</dbReference>
<dbReference type="InterPro" id="IPR006048">
    <property type="entry name" value="A-amylase/branching_C"/>
</dbReference>
<dbReference type="InterPro" id="IPR037439">
    <property type="entry name" value="Branching_enzy"/>
</dbReference>
<comment type="caution">
    <text evidence="12">The sequence shown here is derived from an EMBL/GenBank/DDBJ whole genome shotgun (WGS) entry which is preliminary data.</text>
</comment>
<dbReference type="InterPro" id="IPR017853">
    <property type="entry name" value="GH"/>
</dbReference>
<dbReference type="InterPro" id="IPR004193">
    <property type="entry name" value="Glyco_hydro_13_N"/>
</dbReference>
<evidence type="ECO:0000256" key="10">
    <source>
        <dbReference type="HAMAP-Rule" id="MF_00685"/>
    </source>
</evidence>
<keyword evidence="13" id="KW-1185">Reference proteome</keyword>
<dbReference type="SUPFAM" id="SSF51445">
    <property type="entry name" value="(Trans)glycosidases"/>
    <property type="match status" value="1"/>
</dbReference>
<evidence type="ECO:0000256" key="2">
    <source>
        <dbReference type="ARBA" id="ARBA00002953"/>
    </source>
</evidence>
<keyword evidence="5 10" id="KW-0321">Glycogen metabolism</keyword>
<keyword evidence="9 10" id="KW-0119">Carbohydrate metabolism</keyword>
<dbReference type="Gene3D" id="2.60.40.1180">
    <property type="entry name" value="Golgi alpha-mannosidase II"/>
    <property type="match status" value="1"/>
</dbReference>
<feature type="active site" description="Nucleophile" evidence="10">
    <location>
        <position position="302"/>
    </location>
</feature>
<dbReference type="Proteomes" id="UP000531840">
    <property type="component" value="Unassembled WGS sequence"/>
</dbReference>
<comment type="function">
    <text evidence="2 10">Catalyzes the formation of the alpha-1,6-glucosidic linkages in glycogen by scission of a 1,4-alpha-linked oligosaccharide from growing alpha-1,4-glucan chains and the subsequent attachment of the oligosaccharide to the alpha-1,6 position.</text>
</comment>
<dbReference type="NCBIfam" id="NF003811">
    <property type="entry name" value="PRK05402.1"/>
    <property type="match status" value="1"/>
</dbReference>
<evidence type="ECO:0000256" key="1">
    <source>
        <dbReference type="ARBA" id="ARBA00000826"/>
    </source>
</evidence>
<dbReference type="Pfam" id="PF02806">
    <property type="entry name" value="Alpha-amylase_C"/>
    <property type="match status" value="1"/>
</dbReference>
<reference evidence="12 13" key="1">
    <citation type="submission" date="2020-07" db="EMBL/GenBank/DDBJ databases">
        <title>MOT database genomes.</title>
        <authorList>
            <person name="Joseph S."/>
            <person name="Aduse-Opoku J."/>
            <person name="Hashim A."/>
            <person name="Wade W."/>
            <person name="Curtis M."/>
        </authorList>
    </citation>
    <scope>NUCLEOTIDE SEQUENCE [LARGE SCALE GENOMIC DNA]</scope>
    <source>
        <strain evidence="12 13">CIP 106318</strain>
    </source>
</reference>
<evidence type="ECO:0000259" key="11">
    <source>
        <dbReference type="SMART" id="SM00642"/>
    </source>
</evidence>
<dbReference type="EMBL" id="JACBYF010000003">
    <property type="protein sequence ID" value="NYS47097.1"/>
    <property type="molecule type" value="Genomic_DNA"/>
</dbReference>
<comment type="subunit">
    <text evidence="10">Monomer.</text>
</comment>
<accession>A0ABX2T0E5</accession>
<dbReference type="Pfam" id="PF02922">
    <property type="entry name" value="CBM_48"/>
    <property type="match status" value="1"/>
</dbReference>
<name>A0ABX2T0E5_9BACL</name>
<dbReference type="GO" id="GO:0003844">
    <property type="term" value="F:1,4-alpha-glucan branching enzyme activity"/>
    <property type="evidence" value="ECO:0007669"/>
    <property type="project" value="UniProtKB-EC"/>
</dbReference>
<dbReference type="HAMAP" id="MF_00685">
    <property type="entry name" value="GlgB"/>
    <property type="match status" value="1"/>
</dbReference>
<comment type="pathway">
    <text evidence="3 10">Glycan biosynthesis; glycogen biosynthesis.</text>
</comment>
<evidence type="ECO:0000256" key="5">
    <source>
        <dbReference type="ARBA" id="ARBA00022600"/>
    </source>
</evidence>
<evidence type="ECO:0000256" key="4">
    <source>
        <dbReference type="ARBA" id="ARBA00009000"/>
    </source>
</evidence>
<dbReference type="SMART" id="SM00642">
    <property type="entry name" value="Aamy"/>
    <property type="match status" value="1"/>
</dbReference>
<evidence type="ECO:0000313" key="12">
    <source>
        <dbReference type="EMBL" id="NYS47097.1"/>
    </source>
</evidence>
<feature type="domain" description="Glycosyl hydrolase family 13 catalytic" evidence="11">
    <location>
        <begin position="146"/>
        <end position="505"/>
    </location>
</feature>
<dbReference type="NCBIfam" id="NF008967">
    <property type="entry name" value="PRK12313.1"/>
    <property type="match status" value="1"/>
</dbReference>
<keyword evidence="6 10" id="KW-0328">Glycosyltransferase</keyword>
<dbReference type="PANTHER" id="PTHR43651">
    <property type="entry name" value="1,4-ALPHA-GLUCAN-BRANCHING ENZYME"/>
    <property type="match status" value="1"/>
</dbReference>
<evidence type="ECO:0000256" key="9">
    <source>
        <dbReference type="ARBA" id="ARBA00023277"/>
    </source>
</evidence>
<dbReference type="PANTHER" id="PTHR43651:SF3">
    <property type="entry name" value="1,4-ALPHA-GLUCAN-BRANCHING ENZYME"/>
    <property type="match status" value="1"/>
</dbReference>
<organism evidence="12 13">
    <name type="scientific">Gemelliphila palaticanis</name>
    <dbReference type="NCBI Taxonomy" id="81950"/>
    <lineage>
        <taxon>Bacteria</taxon>
        <taxon>Bacillati</taxon>
        <taxon>Bacillota</taxon>
        <taxon>Bacilli</taxon>
        <taxon>Bacillales</taxon>
        <taxon>Gemellaceae</taxon>
        <taxon>Gemelliphila</taxon>
    </lineage>
</organism>
<dbReference type="CDD" id="cd11322">
    <property type="entry name" value="AmyAc_Glg_BE"/>
    <property type="match status" value="1"/>
</dbReference>
<dbReference type="SUPFAM" id="SSF51011">
    <property type="entry name" value="Glycosyl hydrolase domain"/>
    <property type="match status" value="1"/>
</dbReference>
<feature type="active site" description="Proton donor" evidence="10">
    <location>
        <position position="355"/>
    </location>
</feature>
<comment type="catalytic activity">
    <reaction evidence="1 10">
        <text>Transfers a segment of a (1-&gt;4)-alpha-D-glucan chain to a primary hydroxy group in a similar glucan chain.</text>
        <dbReference type="EC" id="2.4.1.18"/>
    </reaction>
</comment>
<dbReference type="CDD" id="cd02855">
    <property type="entry name" value="E_set_GBE_prok_N"/>
    <property type="match status" value="1"/>
</dbReference>
<keyword evidence="7 10" id="KW-0808">Transferase</keyword>
<evidence type="ECO:0000256" key="7">
    <source>
        <dbReference type="ARBA" id="ARBA00022679"/>
    </source>
</evidence>
<dbReference type="EC" id="2.4.1.18" evidence="10"/>
<evidence type="ECO:0000256" key="3">
    <source>
        <dbReference type="ARBA" id="ARBA00004964"/>
    </source>
</evidence>
<evidence type="ECO:0000313" key="13">
    <source>
        <dbReference type="Proteomes" id="UP000531840"/>
    </source>
</evidence>
<dbReference type="InterPro" id="IPR013783">
    <property type="entry name" value="Ig-like_fold"/>
</dbReference>
<comment type="similarity">
    <text evidence="4 10">Belongs to the glycosyl hydrolase 13 family. GlgB subfamily.</text>
</comment>
<evidence type="ECO:0000256" key="8">
    <source>
        <dbReference type="ARBA" id="ARBA00023056"/>
    </source>
</evidence>
<dbReference type="InterPro" id="IPR014756">
    <property type="entry name" value="Ig_E-set"/>
</dbReference>
<dbReference type="Gene3D" id="3.20.20.80">
    <property type="entry name" value="Glycosidases"/>
    <property type="match status" value="1"/>
</dbReference>
<keyword evidence="8 10" id="KW-0320">Glycogen biosynthesis</keyword>
<dbReference type="InterPro" id="IPR013780">
    <property type="entry name" value="Glyco_hydro_b"/>
</dbReference>
<gene>
    <name evidence="10 12" type="primary">glgB</name>
    <name evidence="12" type="ORF">HZY85_02670</name>
</gene>
<dbReference type="PIRSF" id="PIRSF000463">
    <property type="entry name" value="GlgB"/>
    <property type="match status" value="1"/>
</dbReference>
<dbReference type="InterPro" id="IPR006047">
    <property type="entry name" value="GH13_cat_dom"/>
</dbReference>
<sequence>MVENRKENLAAYYFHNGVNFKSYDYLGSFLEEDFCTFRVWAPNAKEVYVTGDFCSWDMKKYKCSPINDAGLYECKVYGVSLYDSYKYLIVTQSGEEILKSDPYAYHYETRPKTASKVYNIEGYKWNDEKWMKKREVPYVKPMNIYEVQLGSWKKNGEDFLSYRQLADELVSYVKSMNYTHVELLPITEYPYDKSWGYQATGYFAPTSRYGTPHDFMYFVDKCHQNNIGVILDWVPGHFTKDAHGLYEFDGGCCYEYSDTRKQEHKGWGTRVFDFGRNEVISFLGSSASYWLEKYHIDGIRVDAVSSMIYLNYCREEHESARNINGGFENLEAIKFLQDLNEYVKVEYPGVSMIAEESTSYPKVTEHPSVGGLGFDFKWNMGWMNDSLEYLEIDPFFRKGVHDKMTFSMMYAFSENYVLPISHDEVVHGKKSLLDKAPLSYEDKFANLKAFLGYMYAHPGKKLTFMGIEIAQFIEWDESRELDWFLLDYPKHKDNQKFVKELNKIYASNSVFWSDERSWEGFKWHVVEDRDNNVFAFSRKSTTDKDVLVISNFSSQTLNNYPIGVDSFGSYKVLLNSDAKKFGGSGLINRSLRTTKEKMGEFDYTLKVNIPPFSTMYITKKY</sequence>
<dbReference type="InterPro" id="IPR044143">
    <property type="entry name" value="GlgB_N_E_set_prok"/>
</dbReference>
<protein>
    <recommendedName>
        <fullName evidence="10">1,4-alpha-glucan branching enzyme GlgB</fullName>
        <ecNumber evidence="10">2.4.1.18</ecNumber>
    </recommendedName>
    <alternativeName>
        <fullName evidence="10">1,4-alpha-D-glucan:1,4-alpha-D-glucan 6-glucosyl-transferase</fullName>
    </alternativeName>
    <alternativeName>
        <fullName evidence="10">Alpha-(1-&gt;4)-glucan branching enzyme</fullName>
    </alternativeName>
    <alternativeName>
        <fullName evidence="10">Glycogen branching enzyme</fullName>
        <shortName evidence="10">BE</shortName>
    </alternativeName>
</protein>
<dbReference type="InterPro" id="IPR006407">
    <property type="entry name" value="GlgB"/>
</dbReference>
<dbReference type="Pfam" id="PF00128">
    <property type="entry name" value="Alpha-amylase"/>
    <property type="match status" value="1"/>
</dbReference>
<proteinExistence type="inferred from homology"/>